<protein>
    <recommendedName>
        <fullName evidence="5">2Fe-2S ferredoxin-type domain-containing protein</fullName>
    </recommendedName>
</protein>
<dbReference type="PANTHER" id="PTHR23426">
    <property type="entry name" value="FERREDOXIN/ADRENODOXIN"/>
    <property type="match status" value="1"/>
</dbReference>
<dbReference type="EMBL" id="JALLAZ020001106">
    <property type="protein sequence ID" value="KAL3780620.1"/>
    <property type="molecule type" value="Genomic_DNA"/>
</dbReference>
<dbReference type="Proteomes" id="UP001530315">
    <property type="component" value="Unassembled WGS sequence"/>
</dbReference>
<dbReference type="PANTHER" id="PTHR23426:SF67">
    <property type="entry name" value="2FE-2S FERREDOXIN-TYPE DOMAIN-CONTAINING PROTEIN"/>
    <property type="match status" value="1"/>
</dbReference>
<keyword evidence="4" id="KW-0411">Iron-sulfur</keyword>
<dbReference type="GO" id="GO:0051537">
    <property type="term" value="F:2 iron, 2 sulfur cluster binding"/>
    <property type="evidence" value="ECO:0007669"/>
    <property type="project" value="UniProtKB-KW"/>
</dbReference>
<accession>A0ABD3NXP0</accession>
<evidence type="ECO:0000259" key="5">
    <source>
        <dbReference type="Pfam" id="PF00111"/>
    </source>
</evidence>
<keyword evidence="2" id="KW-0479">Metal-binding</keyword>
<dbReference type="InterPro" id="IPR012675">
    <property type="entry name" value="Beta-grasp_dom_sf"/>
</dbReference>
<dbReference type="GO" id="GO:0046872">
    <property type="term" value="F:metal ion binding"/>
    <property type="evidence" value="ECO:0007669"/>
    <property type="project" value="UniProtKB-KW"/>
</dbReference>
<keyword evidence="7" id="KW-1185">Reference proteome</keyword>
<dbReference type="InterPro" id="IPR001041">
    <property type="entry name" value="2Fe-2S_ferredoxin-type"/>
</dbReference>
<comment type="caution">
    <text evidence="6">The sequence shown here is derived from an EMBL/GenBank/DDBJ whole genome shotgun (WGS) entry which is preliminary data.</text>
</comment>
<dbReference type="CDD" id="cd00207">
    <property type="entry name" value="fer2"/>
    <property type="match status" value="1"/>
</dbReference>
<evidence type="ECO:0000256" key="2">
    <source>
        <dbReference type="ARBA" id="ARBA00022723"/>
    </source>
</evidence>
<dbReference type="Gene3D" id="3.10.20.30">
    <property type="match status" value="1"/>
</dbReference>
<evidence type="ECO:0000313" key="6">
    <source>
        <dbReference type="EMBL" id="KAL3780620.1"/>
    </source>
</evidence>
<gene>
    <name evidence="6" type="ORF">ACHAW5_000158</name>
</gene>
<evidence type="ECO:0000256" key="3">
    <source>
        <dbReference type="ARBA" id="ARBA00023004"/>
    </source>
</evidence>
<proteinExistence type="predicted"/>
<sequence length="182" mass="20368">MASIFRRPLSTLSPVAFRRLQQIPTLRRLATTMSAAAAPVDVLRRFSSTTGDDGGVIAKQTIKITYIDPSGEEHSVDAEIGKNLMDVAHDNNIELEGACGGELACSTCHLVFEKEIYDTLPPKTDEEEDMLDLAFELTETNTYLRRPTFHFLVPVLVVKFVSQERWKGSKLEFLTMDTDQSE</sequence>
<name>A0ABD3NXP0_9STRA</name>
<dbReference type="AlphaFoldDB" id="A0ABD3NXP0"/>
<feature type="domain" description="2Fe-2S ferredoxin-type" evidence="5">
    <location>
        <begin position="69"/>
        <end position="135"/>
    </location>
</feature>
<reference evidence="6 7" key="1">
    <citation type="submission" date="2024-10" db="EMBL/GenBank/DDBJ databases">
        <title>Updated reference genomes for cyclostephanoid diatoms.</title>
        <authorList>
            <person name="Roberts W.R."/>
            <person name="Alverson A.J."/>
        </authorList>
    </citation>
    <scope>NUCLEOTIDE SEQUENCE [LARGE SCALE GENOMIC DNA]</scope>
    <source>
        <strain evidence="6 7">AJA276-08</strain>
    </source>
</reference>
<dbReference type="Pfam" id="PF00111">
    <property type="entry name" value="Fer2"/>
    <property type="match status" value="1"/>
</dbReference>
<dbReference type="SUPFAM" id="SSF54292">
    <property type="entry name" value="2Fe-2S ferredoxin-like"/>
    <property type="match status" value="1"/>
</dbReference>
<keyword evidence="1" id="KW-0001">2Fe-2S</keyword>
<dbReference type="InterPro" id="IPR001055">
    <property type="entry name" value="Adrenodoxin-like"/>
</dbReference>
<dbReference type="InterPro" id="IPR036010">
    <property type="entry name" value="2Fe-2S_ferredoxin-like_sf"/>
</dbReference>
<evidence type="ECO:0000313" key="7">
    <source>
        <dbReference type="Proteomes" id="UP001530315"/>
    </source>
</evidence>
<dbReference type="PRINTS" id="PR00355">
    <property type="entry name" value="ADRENODOXIN"/>
</dbReference>
<evidence type="ECO:0000256" key="1">
    <source>
        <dbReference type="ARBA" id="ARBA00022714"/>
    </source>
</evidence>
<evidence type="ECO:0000256" key="4">
    <source>
        <dbReference type="ARBA" id="ARBA00023014"/>
    </source>
</evidence>
<keyword evidence="3" id="KW-0408">Iron</keyword>
<organism evidence="6 7">
    <name type="scientific">Stephanodiscus triporus</name>
    <dbReference type="NCBI Taxonomy" id="2934178"/>
    <lineage>
        <taxon>Eukaryota</taxon>
        <taxon>Sar</taxon>
        <taxon>Stramenopiles</taxon>
        <taxon>Ochrophyta</taxon>
        <taxon>Bacillariophyta</taxon>
        <taxon>Coscinodiscophyceae</taxon>
        <taxon>Thalassiosirophycidae</taxon>
        <taxon>Stephanodiscales</taxon>
        <taxon>Stephanodiscaceae</taxon>
        <taxon>Stephanodiscus</taxon>
    </lineage>
</organism>